<proteinExistence type="predicted"/>
<accession>A0A8W8I6T8</accession>
<dbReference type="Proteomes" id="UP000005408">
    <property type="component" value="Unassembled WGS sequence"/>
</dbReference>
<dbReference type="AlphaFoldDB" id="A0A8W8I6T8"/>
<organism evidence="2 3">
    <name type="scientific">Magallana gigas</name>
    <name type="common">Pacific oyster</name>
    <name type="synonym">Crassostrea gigas</name>
    <dbReference type="NCBI Taxonomy" id="29159"/>
    <lineage>
        <taxon>Eukaryota</taxon>
        <taxon>Metazoa</taxon>
        <taxon>Spiralia</taxon>
        <taxon>Lophotrochozoa</taxon>
        <taxon>Mollusca</taxon>
        <taxon>Bivalvia</taxon>
        <taxon>Autobranchia</taxon>
        <taxon>Pteriomorphia</taxon>
        <taxon>Ostreida</taxon>
        <taxon>Ostreoidea</taxon>
        <taxon>Ostreidae</taxon>
        <taxon>Magallana</taxon>
    </lineage>
</organism>
<name>A0A8W8I6T8_MAGGI</name>
<keyword evidence="3" id="KW-1185">Reference proteome</keyword>
<protein>
    <submittedName>
        <fullName evidence="2">Uncharacterized protein</fullName>
    </submittedName>
</protein>
<feature type="region of interest" description="Disordered" evidence="1">
    <location>
        <begin position="95"/>
        <end position="114"/>
    </location>
</feature>
<evidence type="ECO:0000313" key="2">
    <source>
        <dbReference type="EnsemblMetazoa" id="G12874.1:cds"/>
    </source>
</evidence>
<evidence type="ECO:0000313" key="3">
    <source>
        <dbReference type="Proteomes" id="UP000005408"/>
    </source>
</evidence>
<sequence>MFDKYLKLFKLSSDVFLMSHSANHRFKKIRWKIRNLRIVSFAHGFVFSVNLIKVGFSADRTIHTLSLWAVKNLGKLTKWLVLDVKVAVFASSATNAGPCSARTSRVSTTTPKPPAAVVPVENPGDRNRFKSWSVAQVVKNN</sequence>
<dbReference type="EnsemblMetazoa" id="G12874.1">
    <property type="protein sequence ID" value="G12874.1:cds"/>
    <property type="gene ID" value="G12874"/>
</dbReference>
<evidence type="ECO:0000256" key="1">
    <source>
        <dbReference type="SAM" id="MobiDB-lite"/>
    </source>
</evidence>
<reference evidence="2" key="1">
    <citation type="submission" date="2022-08" db="UniProtKB">
        <authorList>
            <consortium name="EnsemblMetazoa"/>
        </authorList>
    </citation>
    <scope>IDENTIFICATION</scope>
    <source>
        <strain evidence="2">05x7-T-G4-1.051#20</strain>
    </source>
</reference>
<feature type="compositionally biased region" description="Polar residues" evidence="1">
    <location>
        <begin position="95"/>
        <end position="105"/>
    </location>
</feature>